<dbReference type="Pfam" id="PF25275">
    <property type="entry name" value="Golvesin_C"/>
    <property type="match status" value="1"/>
</dbReference>
<protein>
    <recommendedName>
        <fullName evidence="1">Golvesin/Xly CBD-like domain-containing protein</fullName>
    </recommendedName>
</protein>
<dbReference type="InterPro" id="IPR033803">
    <property type="entry name" value="CBD-like_Golvesin-Xly"/>
</dbReference>
<dbReference type="EMBL" id="JACVVD010000001">
    <property type="protein sequence ID" value="MBD0378767.1"/>
    <property type="molecule type" value="Genomic_DNA"/>
</dbReference>
<dbReference type="Gene3D" id="2.60.120.260">
    <property type="entry name" value="Galactose-binding domain-like"/>
    <property type="match status" value="1"/>
</dbReference>
<dbReference type="RefSeq" id="WP_188172580.1">
    <property type="nucleotide sequence ID" value="NZ_JACVVD010000001.1"/>
</dbReference>
<organism evidence="2 3">
    <name type="scientific">Paenibacillus sedimenti</name>
    <dbReference type="NCBI Taxonomy" id="2770274"/>
    <lineage>
        <taxon>Bacteria</taxon>
        <taxon>Bacillati</taxon>
        <taxon>Bacillota</taxon>
        <taxon>Bacilli</taxon>
        <taxon>Bacillales</taxon>
        <taxon>Paenibacillaceae</taxon>
        <taxon>Paenibacillus</taxon>
    </lineage>
</organism>
<accession>A0A926KJ95</accession>
<dbReference type="AlphaFoldDB" id="A0A926KJ95"/>
<dbReference type="Proteomes" id="UP000650466">
    <property type="component" value="Unassembled WGS sequence"/>
</dbReference>
<feature type="domain" description="Golvesin/Xly CBD-like" evidence="1">
    <location>
        <begin position="14"/>
        <end position="109"/>
    </location>
</feature>
<evidence type="ECO:0000313" key="2">
    <source>
        <dbReference type="EMBL" id="MBD0378767.1"/>
    </source>
</evidence>
<keyword evidence="3" id="KW-1185">Reference proteome</keyword>
<gene>
    <name evidence="2" type="ORF">ICC18_01350</name>
</gene>
<evidence type="ECO:0000259" key="1">
    <source>
        <dbReference type="Pfam" id="PF25275"/>
    </source>
</evidence>
<evidence type="ECO:0000313" key="3">
    <source>
        <dbReference type="Proteomes" id="UP000650466"/>
    </source>
</evidence>
<proteinExistence type="predicted"/>
<comment type="caution">
    <text evidence="2">The sequence shown here is derived from an EMBL/GenBank/DDBJ whole genome shotgun (WGS) entry which is preliminary data.</text>
</comment>
<reference evidence="2" key="1">
    <citation type="submission" date="2020-09" db="EMBL/GenBank/DDBJ databases">
        <title>Draft Genome Sequence of Paenibacillus sp. WST5.</title>
        <authorList>
            <person name="Bao Z."/>
        </authorList>
    </citation>
    <scope>NUCLEOTIDE SEQUENCE</scope>
    <source>
        <strain evidence="2">WST5</strain>
    </source>
</reference>
<name>A0A926KJ95_9BACL</name>
<sequence length="111" mass="12176">MYGEIIFRTRVFKRKKISDSAWFQANIPAAGTYDVYACWPSNSGYNTSTPFIVSTSTGNQTVYANQTLNGGKWNLLGTFTLNSGAYNVVGVSRWTSGTAYVMADAIKIVSH</sequence>